<protein>
    <submittedName>
        <fullName evidence="2">Uncharacterized protein</fullName>
    </submittedName>
</protein>
<dbReference type="Proteomes" id="UP000008281">
    <property type="component" value="Unassembled WGS sequence"/>
</dbReference>
<feature type="compositionally biased region" description="Low complexity" evidence="1">
    <location>
        <begin position="1"/>
        <end position="13"/>
    </location>
</feature>
<feature type="region of interest" description="Disordered" evidence="1">
    <location>
        <begin position="1"/>
        <end position="153"/>
    </location>
</feature>
<evidence type="ECO:0000256" key="1">
    <source>
        <dbReference type="SAM" id="MobiDB-lite"/>
    </source>
</evidence>
<evidence type="ECO:0000313" key="2">
    <source>
        <dbReference type="EMBL" id="EFO98300.1"/>
    </source>
</evidence>
<feature type="compositionally biased region" description="Basic residues" evidence="1">
    <location>
        <begin position="28"/>
        <end position="38"/>
    </location>
</feature>
<accession>E3NHL8</accession>
<gene>
    <name evidence="2" type="ORF">CRE_21581</name>
</gene>
<name>E3NHL8_CAERE</name>
<sequence>MSPSPSKRSSTSRASKKHRKSAEEADRKHKKKTQKKKKSAESGKKNKSRRSSRRGSVEKRIEMITFPIAESPAKKPPPPIPQFKKASHEPASAEKKSKEFPAAKKASQEILPAAGRRQSRETMRDPFAVQMKQSKECERANSTSGGRDVAKNF</sequence>
<evidence type="ECO:0000313" key="3">
    <source>
        <dbReference type="Proteomes" id="UP000008281"/>
    </source>
</evidence>
<organism evidence="3">
    <name type="scientific">Caenorhabditis remanei</name>
    <name type="common">Caenorhabditis vulgaris</name>
    <dbReference type="NCBI Taxonomy" id="31234"/>
    <lineage>
        <taxon>Eukaryota</taxon>
        <taxon>Metazoa</taxon>
        <taxon>Ecdysozoa</taxon>
        <taxon>Nematoda</taxon>
        <taxon>Chromadorea</taxon>
        <taxon>Rhabditida</taxon>
        <taxon>Rhabditina</taxon>
        <taxon>Rhabditomorpha</taxon>
        <taxon>Rhabditoidea</taxon>
        <taxon>Rhabditidae</taxon>
        <taxon>Peloderinae</taxon>
        <taxon>Caenorhabditis</taxon>
    </lineage>
</organism>
<dbReference type="InParanoid" id="E3NHL8"/>
<dbReference type="EMBL" id="DS268680">
    <property type="protein sequence ID" value="EFO98300.1"/>
    <property type="molecule type" value="Genomic_DNA"/>
</dbReference>
<dbReference type="AlphaFoldDB" id="E3NHL8"/>
<feature type="compositionally biased region" description="Basic and acidic residues" evidence="1">
    <location>
        <begin position="86"/>
        <end position="102"/>
    </location>
</feature>
<keyword evidence="3" id="KW-1185">Reference proteome</keyword>
<dbReference type="HOGENOM" id="CLU_1714988_0_0_1"/>
<reference evidence="2" key="1">
    <citation type="submission" date="2007-07" db="EMBL/GenBank/DDBJ databases">
        <title>PCAP assembly of the Caenorhabditis remanei genome.</title>
        <authorList>
            <consortium name="The Caenorhabditis remanei Sequencing Consortium"/>
            <person name="Wilson R.K."/>
        </authorList>
    </citation>
    <scope>NUCLEOTIDE SEQUENCE [LARGE SCALE GENOMIC DNA]</scope>
    <source>
        <strain evidence="2">PB4641</strain>
    </source>
</reference>
<proteinExistence type="predicted"/>